<dbReference type="Proteomes" id="UP000238479">
    <property type="component" value="Chromosome 5"/>
</dbReference>
<gene>
    <name evidence="2" type="ORF">RchiOBHm_Chr5g0061581</name>
</gene>
<reference evidence="2 3" key="1">
    <citation type="journal article" date="2018" name="Nat. Genet.">
        <title>The Rosa genome provides new insights in the design of modern roses.</title>
        <authorList>
            <person name="Bendahmane M."/>
        </authorList>
    </citation>
    <scope>NUCLEOTIDE SEQUENCE [LARGE SCALE GENOMIC DNA]</scope>
    <source>
        <strain evidence="3">cv. Old Blush</strain>
    </source>
</reference>
<comment type="caution">
    <text evidence="2">The sequence shown here is derived from an EMBL/GenBank/DDBJ whole genome shotgun (WGS) entry which is preliminary data.</text>
</comment>
<keyword evidence="1" id="KW-1133">Transmembrane helix</keyword>
<accession>A0A2P6QI00</accession>
<keyword evidence="3" id="KW-1185">Reference proteome</keyword>
<keyword evidence="1" id="KW-0812">Transmembrane</keyword>
<proteinExistence type="predicted"/>
<organism evidence="2 3">
    <name type="scientific">Rosa chinensis</name>
    <name type="common">China rose</name>
    <dbReference type="NCBI Taxonomy" id="74649"/>
    <lineage>
        <taxon>Eukaryota</taxon>
        <taxon>Viridiplantae</taxon>
        <taxon>Streptophyta</taxon>
        <taxon>Embryophyta</taxon>
        <taxon>Tracheophyta</taxon>
        <taxon>Spermatophyta</taxon>
        <taxon>Magnoliopsida</taxon>
        <taxon>eudicotyledons</taxon>
        <taxon>Gunneridae</taxon>
        <taxon>Pentapetalae</taxon>
        <taxon>rosids</taxon>
        <taxon>fabids</taxon>
        <taxon>Rosales</taxon>
        <taxon>Rosaceae</taxon>
        <taxon>Rosoideae</taxon>
        <taxon>Rosoideae incertae sedis</taxon>
        <taxon>Rosa</taxon>
    </lineage>
</organism>
<feature type="transmembrane region" description="Helical" evidence="1">
    <location>
        <begin position="40"/>
        <end position="59"/>
    </location>
</feature>
<evidence type="ECO:0000313" key="2">
    <source>
        <dbReference type="EMBL" id="PRQ33794.1"/>
    </source>
</evidence>
<dbReference type="AlphaFoldDB" id="A0A2P6QI00"/>
<evidence type="ECO:0000313" key="3">
    <source>
        <dbReference type="Proteomes" id="UP000238479"/>
    </source>
</evidence>
<protein>
    <submittedName>
        <fullName evidence="2">Uncharacterized protein</fullName>
    </submittedName>
</protein>
<keyword evidence="1" id="KW-0472">Membrane</keyword>
<evidence type="ECO:0000256" key="1">
    <source>
        <dbReference type="SAM" id="Phobius"/>
    </source>
</evidence>
<dbReference type="Gramene" id="PRQ33794">
    <property type="protein sequence ID" value="PRQ33794"/>
    <property type="gene ID" value="RchiOBHm_Chr5g0061581"/>
</dbReference>
<name>A0A2P6QI00_ROSCH</name>
<sequence length="120" mass="13485">MQACIMMFLGLRKLGCFVSLFSSMPQGLFFFSFLGRVFTWAWVTIFLLVVVGVGPFLWARWVVDLGRGRSLVSRAGSGLLSQRSLMSATARLGQMLAGQGTRWRKMNWIGRRTRDASLSD</sequence>
<dbReference type="EMBL" id="PDCK01000043">
    <property type="protein sequence ID" value="PRQ33794.1"/>
    <property type="molecule type" value="Genomic_DNA"/>
</dbReference>